<reference evidence="1" key="1">
    <citation type="submission" date="2021-03" db="EMBL/GenBank/DDBJ databases">
        <title>Evolutionary priming and transition to the ectomycorrhizal habit in an iconic lineage of mushroom-forming fungi: is preadaptation a requirement?</title>
        <authorList>
            <consortium name="DOE Joint Genome Institute"/>
            <person name="Looney B.P."/>
            <person name="Miyauchi S."/>
            <person name="Morin E."/>
            <person name="Drula E."/>
            <person name="Courty P.E."/>
            <person name="Chicoki N."/>
            <person name="Fauchery L."/>
            <person name="Kohler A."/>
            <person name="Kuo A."/>
            <person name="LaButti K."/>
            <person name="Pangilinan J."/>
            <person name="Lipzen A."/>
            <person name="Riley R."/>
            <person name="Andreopoulos W."/>
            <person name="He G."/>
            <person name="Johnson J."/>
            <person name="Barry K.W."/>
            <person name="Grigoriev I.V."/>
            <person name="Nagy L."/>
            <person name="Hibbett D."/>
            <person name="Henrissat B."/>
            <person name="Matheny P.B."/>
            <person name="Labbe J."/>
            <person name="Martin A.F."/>
        </authorList>
    </citation>
    <scope>NUCLEOTIDE SEQUENCE</scope>
    <source>
        <strain evidence="1">BPL698</strain>
    </source>
</reference>
<accession>A0ACC0UMP6</accession>
<sequence length="122" mass="13647">MSLHIKVVKKTTPSSSEIDDIFARKDQTTQPAERPTPEIVFDPSTSTQPSPASTSKTISHDRLLQPKKKRKLVQTQFDQDDFKDSRGTAPRRQTDEGFAIYKEDELGINPETGGTATMSLRL</sequence>
<name>A0ACC0UMP6_9AGAM</name>
<gene>
    <name evidence="1" type="ORF">F5148DRAFT_1372894</name>
</gene>
<dbReference type="EMBL" id="JAGFNK010000005">
    <property type="protein sequence ID" value="KAI9512908.1"/>
    <property type="molecule type" value="Genomic_DNA"/>
</dbReference>
<protein>
    <submittedName>
        <fullName evidence="1">Uncharacterized protein</fullName>
    </submittedName>
</protein>
<keyword evidence="2" id="KW-1185">Reference proteome</keyword>
<comment type="caution">
    <text evidence="1">The sequence shown here is derived from an EMBL/GenBank/DDBJ whole genome shotgun (WGS) entry which is preliminary data.</text>
</comment>
<evidence type="ECO:0000313" key="2">
    <source>
        <dbReference type="Proteomes" id="UP001207468"/>
    </source>
</evidence>
<dbReference type="Proteomes" id="UP001207468">
    <property type="component" value="Unassembled WGS sequence"/>
</dbReference>
<organism evidence="1 2">
    <name type="scientific">Russula earlei</name>
    <dbReference type="NCBI Taxonomy" id="71964"/>
    <lineage>
        <taxon>Eukaryota</taxon>
        <taxon>Fungi</taxon>
        <taxon>Dikarya</taxon>
        <taxon>Basidiomycota</taxon>
        <taxon>Agaricomycotina</taxon>
        <taxon>Agaricomycetes</taxon>
        <taxon>Russulales</taxon>
        <taxon>Russulaceae</taxon>
        <taxon>Russula</taxon>
    </lineage>
</organism>
<evidence type="ECO:0000313" key="1">
    <source>
        <dbReference type="EMBL" id="KAI9512908.1"/>
    </source>
</evidence>
<proteinExistence type="predicted"/>